<evidence type="ECO:0000313" key="2">
    <source>
        <dbReference type="EMBL" id="GAI89663.1"/>
    </source>
</evidence>
<dbReference type="Pfam" id="PF01966">
    <property type="entry name" value="HD"/>
    <property type="match status" value="1"/>
</dbReference>
<dbReference type="AlphaFoldDB" id="X1S9M5"/>
<organism evidence="2">
    <name type="scientific">marine sediment metagenome</name>
    <dbReference type="NCBI Taxonomy" id="412755"/>
    <lineage>
        <taxon>unclassified sequences</taxon>
        <taxon>metagenomes</taxon>
        <taxon>ecological metagenomes</taxon>
    </lineage>
</organism>
<dbReference type="InterPro" id="IPR006674">
    <property type="entry name" value="HD_domain"/>
</dbReference>
<proteinExistence type="predicted"/>
<sequence>MLNIPLNVSTQVELLGRAEGINEEDLLLVKTAALLHDAGFLKVYDAHEEAGCELAQDLLPKFKYDDRQV</sequence>
<gene>
    <name evidence="2" type="ORF">S12H4_38098</name>
</gene>
<protein>
    <recommendedName>
        <fullName evidence="1">HD domain-containing protein</fullName>
    </recommendedName>
</protein>
<name>X1S9M5_9ZZZZ</name>
<feature type="domain" description="HD" evidence="1">
    <location>
        <begin position="5"/>
        <end position="60"/>
    </location>
</feature>
<dbReference type="InterPro" id="IPR003607">
    <property type="entry name" value="HD/PDEase_dom"/>
</dbReference>
<reference evidence="2" key="1">
    <citation type="journal article" date="2014" name="Front. Microbiol.">
        <title>High frequency of phylogenetically diverse reductive dehalogenase-homologous genes in deep subseafloor sedimentary metagenomes.</title>
        <authorList>
            <person name="Kawai M."/>
            <person name="Futagami T."/>
            <person name="Toyoda A."/>
            <person name="Takaki Y."/>
            <person name="Nishi S."/>
            <person name="Hori S."/>
            <person name="Arai W."/>
            <person name="Tsubouchi T."/>
            <person name="Morono Y."/>
            <person name="Uchiyama I."/>
            <person name="Ito T."/>
            <person name="Fujiyama A."/>
            <person name="Inagaki F."/>
            <person name="Takami H."/>
        </authorList>
    </citation>
    <scope>NUCLEOTIDE SEQUENCE</scope>
    <source>
        <strain evidence="2">Expedition CK06-06</strain>
    </source>
</reference>
<accession>X1S9M5</accession>
<dbReference type="EMBL" id="BARW01022894">
    <property type="protein sequence ID" value="GAI89663.1"/>
    <property type="molecule type" value="Genomic_DNA"/>
</dbReference>
<evidence type="ECO:0000259" key="1">
    <source>
        <dbReference type="Pfam" id="PF01966"/>
    </source>
</evidence>
<comment type="caution">
    <text evidence="2">The sequence shown here is derived from an EMBL/GenBank/DDBJ whole genome shotgun (WGS) entry which is preliminary data.</text>
</comment>
<dbReference type="Gene3D" id="1.10.3210.10">
    <property type="entry name" value="Hypothetical protein af1432"/>
    <property type="match status" value="1"/>
</dbReference>
<dbReference type="SUPFAM" id="SSF109604">
    <property type="entry name" value="HD-domain/PDEase-like"/>
    <property type="match status" value="1"/>
</dbReference>
<dbReference type="CDD" id="cd00077">
    <property type="entry name" value="HDc"/>
    <property type="match status" value="1"/>
</dbReference>